<evidence type="ECO:0000313" key="2">
    <source>
        <dbReference type="EMBL" id="SLM10510.1"/>
    </source>
</evidence>
<dbReference type="CDD" id="cd16443">
    <property type="entry name" value="LplA"/>
    <property type="match status" value="1"/>
</dbReference>
<dbReference type="InterPro" id="IPR004143">
    <property type="entry name" value="BPL_LPL_catalytic"/>
</dbReference>
<proteinExistence type="predicted"/>
<dbReference type="InterPro" id="IPR050664">
    <property type="entry name" value="Octanoyltrans_LipM/LipL"/>
</dbReference>
<protein>
    <submittedName>
        <fullName evidence="2">Biotin/lipoate A/B protein ligase</fullName>
    </submittedName>
</protein>
<name>A0A3P3XGA4_9SPIR</name>
<dbReference type="EMBL" id="FWDM01000007">
    <property type="protein sequence ID" value="SLM10510.1"/>
    <property type="molecule type" value="Genomic_DNA"/>
</dbReference>
<gene>
    <name evidence="2" type="ORF">SPIROBIBN47_150023</name>
</gene>
<dbReference type="PROSITE" id="PS51733">
    <property type="entry name" value="BPL_LPL_CATALYTIC"/>
    <property type="match status" value="1"/>
</dbReference>
<dbReference type="AlphaFoldDB" id="A0A3P3XGA4"/>
<dbReference type="PANTHER" id="PTHR43679:SF2">
    <property type="entry name" value="OCTANOYL-[GCVH]:PROTEIN N-OCTANOYLTRANSFERASE"/>
    <property type="match status" value="1"/>
</dbReference>
<dbReference type="PANTHER" id="PTHR43679">
    <property type="entry name" value="OCTANOYLTRANSFERASE LIPM-RELATED"/>
    <property type="match status" value="1"/>
</dbReference>
<dbReference type="InterPro" id="IPR045864">
    <property type="entry name" value="aa-tRNA-synth_II/BPL/LPL"/>
</dbReference>
<dbReference type="Gene3D" id="3.30.930.10">
    <property type="entry name" value="Bira Bifunctional Protein, Domain 2"/>
    <property type="match status" value="1"/>
</dbReference>
<organism evidence="2">
    <name type="scientific">uncultured spirochete</name>
    <dbReference type="NCBI Taxonomy" id="156406"/>
    <lineage>
        <taxon>Bacteria</taxon>
        <taxon>Pseudomonadati</taxon>
        <taxon>Spirochaetota</taxon>
        <taxon>Spirochaetia</taxon>
        <taxon>Spirochaetales</taxon>
        <taxon>environmental samples</taxon>
    </lineage>
</organism>
<keyword evidence="2" id="KW-0436">Ligase</keyword>
<dbReference type="Pfam" id="PF21948">
    <property type="entry name" value="LplA-B_cat"/>
    <property type="match status" value="1"/>
</dbReference>
<accession>A0A3P3XGA4</accession>
<dbReference type="SUPFAM" id="SSF55681">
    <property type="entry name" value="Class II aaRS and biotin synthetases"/>
    <property type="match status" value="1"/>
</dbReference>
<reference evidence="2" key="1">
    <citation type="submission" date="2017-02" db="EMBL/GenBank/DDBJ databases">
        <authorList>
            <person name="Regsiter A."/>
            <person name="William W."/>
        </authorList>
    </citation>
    <scope>NUCLEOTIDE SEQUENCE</scope>
    <source>
        <strain evidence="2">Bib</strain>
    </source>
</reference>
<evidence type="ECO:0000259" key="1">
    <source>
        <dbReference type="PROSITE" id="PS51733"/>
    </source>
</evidence>
<feature type="domain" description="BPL/LPL catalytic" evidence="1">
    <location>
        <begin position="32"/>
        <end position="231"/>
    </location>
</feature>
<sequence>MAHEFRLLETGFHTAAFNMGLDEALLGSVAEGKSLPTLRFYGWKPPAVSIGYFQGLHEEVDVDACRAAGVDVVRRITGGGAVFHHYEVTYSIVVPLSHQLARPNILDSYRLLLGGIIDGLALLGIEAEFAPINDIVTGGKKISGNAQTRKRGCILQHGTILLDVEVDLMFSLLKVPQEKARGKLIEDVKERVTSVQHFFKNRGQTPIFKFLYEETVAALKQGFASALDLSLVGSSPDEAELAEAQRLADEKFASRHWTELR</sequence>
<dbReference type="GO" id="GO:0016874">
    <property type="term" value="F:ligase activity"/>
    <property type="evidence" value="ECO:0007669"/>
    <property type="project" value="UniProtKB-KW"/>
</dbReference>